<keyword evidence="5" id="KW-0547">Nucleotide-binding</keyword>
<dbReference type="PROSITE" id="PS00211">
    <property type="entry name" value="ABC_TRANSPORTER_1"/>
    <property type="match status" value="1"/>
</dbReference>
<accession>A0ABY1VQ68</accession>
<keyword evidence="4" id="KW-0410">Iron transport</keyword>
<dbReference type="GO" id="GO:0016787">
    <property type="term" value="F:hydrolase activity"/>
    <property type="evidence" value="ECO:0007669"/>
    <property type="project" value="UniProtKB-KW"/>
</dbReference>
<evidence type="ECO:0000256" key="8">
    <source>
        <dbReference type="ARBA" id="ARBA00023065"/>
    </source>
</evidence>
<proteinExistence type="predicted"/>
<comment type="caution">
    <text evidence="11">The sequence shown here is derived from an EMBL/GenBank/DDBJ whole genome shotgun (WGS) entry which is preliminary data.</text>
</comment>
<comment type="subcellular location">
    <subcellularLocation>
        <location evidence="1">Cell membrane</location>
        <topology evidence="1">Peripheral membrane protein</topology>
    </subcellularLocation>
</comment>
<evidence type="ECO:0000313" key="12">
    <source>
        <dbReference type="Proteomes" id="UP000250006"/>
    </source>
</evidence>
<dbReference type="PROSITE" id="PS50893">
    <property type="entry name" value="ABC_TRANSPORTER_2"/>
    <property type="match status" value="1"/>
</dbReference>
<dbReference type="CDD" id="cd03214">
    <property type="entry name" value="ABC_Iron-Siderophores_B12_Hemin"/>
    <property type="match status" value="1"/>
</dbReference>
<dbReference type="InterPro" id="IPR027417">
    <property type="entry name" value="P-loop_NTPase"/>
</dbReference>
<dbReference type="InterPro" id="IPR003593">
    <property type="entry name" value="AAA+_ATPase"/>
</dbReference>
<evidence type="ECO:0000256" key="7">
    <source>
        <dbReference type="ARBA" id="ARBA00023004"/>
    </source>
</evidence>
<dbReference type="SMART" id="SM00382">
    <property type="entry name" value="AAA"/>
    <property type="match status" value="1"/>
</dbReference>
<dbReference type="GO" id="GO:0005524">
    <property type="term" value="F:ATP binding"/>
    <property type="evidence" value="ECO:0007669"/>
    <property type="project" value="UniProtKB-KW"/>
</dbReference>
<dbReference type="SUPFAM" id="SSF52540">
    <property type="entry name" value="P-loop containing nucleoside triphosphate hydrolases"/>
    <property type="match status" value="1"/>
</dbReference>
<feature type="domain" description="ABC transporter" evidence="10">
    <location>
        <begin position="2"/>
        <end position="236"/>
    </location>
</feature>
<protein>
    <submittedName>
        <fullName evidence="11">Iron(3+)-hydroxamate import ATP-binding protein FhuC</fullName>
        <ecNumber evidence="11">3.6.3.34</ecNumber>
    </submittedName>
</protein>
<dbReference type="RefSeq" id="WP_111836860.1">
    <property type="nucleotide sequence ID" value="NZ_UAPQ01000008.1"/>
</dbReference>
<evidence type="ECO:0000256" key="6">
    <source>
        <dbReference type="ARBA" id="ARBA00022840"/>
    </source>
</evidence>
<dbReference type="InterPro" id="IPR051535">
    <property type="entry name" value="Siderophore_ABC-ATPase"/>
</dbReference>
<dbReference type="Proteomes" id="UP000250006">
    <property type="component" value="Unassembled WGS sequence"/>
</dbReference>
<evidence type="ECO:0000256" key="9">
    <source>
        <dbReference type="ARBA" id="ARBA00023136"/>
    </source>
</evidence>
<keyword evidence="7" id="KW-0408">Iron</keyword>
<keyword evidence="11" id="KW-0378">Hydrolase</keyword>
<keyword evidence="12" id="KW-1185">Reference proteome</keyword>
<keyword evidence="3" id="KW-1003">Cell membrane</keyword>
<dbReference type="PANTHER" id="PTHR42771:SF3">
    <property type="entry name" value="PETROBACTIN IMPORT ATP-BINDING PROTEIN YCLP"/>
    <property type="match status" value="1"/>
</dbReference>
<gene>
    <name evidence="11" type="primary">fhuC_1</name>
    <name evidence="11" type="ORF">NCTC11535_01640</name>
</gene>
<dbReference type="InterPro" id="IPR017871">
    <property type="entry name" value="ABC_transporter-like_CS"/>
</dbReference>
<evidence type="ECO:0000256" key="2">
    <source>
        <dbReference type="ARBA" id="ARBA00022448"/>
    </source>
</evidence>
<evidence type="ECO:0000256" key="3">
    <source>
        <dbReference type="ARBA" id="ARBA00022475"/>
    </source>
</evidence>
<reference evidence="11 12" key="1">
    <citation type="submission" date="2018-06" db="EMBL/GenBank/DDBJ databases">
        <authorList>
            <consortium name="Pathogen Informatics"/>
            <person name="Doyle S."/>
        </authorList>
    </citation>
    <scope>NUCLEOTIDE SEQUENCE [LARGE SCALE GENOMIC DNA]</scope>
    <source>
        <strain evidence="11 12">NCTC11535</strain>
    </source>
</reference>
<sequence>MIQLDRVTIAYDAEPVVTEVSLCLPEQGVTALIGPNGAGKSTLLSGIGRLLPLSGGRVLVDDRDVRRWERAALARRMAILRQDNHMSVRLTVGELVLLGRYPHCEGRPGRQDHEVAAEAIAQVGLQACVDRFLDELSGGQRQRALIAMTLAQQSTHLLLDEPLSALDLRNARDMMRHITRIGQERGVGVVIVIHDVNTAAAYADRIIALKDGRVAADGSPQEVMTEEVLGKVFEVEVQVVELEGRPVAFPRR</sequence>
<dbReference type="Gene3D" id="3.40.50.300">
    <property type="entry name" value="P-loop containing nucleotide triphosphate hydrolases"/>
    <property type="match status" value="1"/>
</dbReference>
<keyword evidence="9" id="KW-0472">Membrane</keyword>
<keyword evidence="6 11" id="KW-0067">ATP-binding</keyword>
<evidence type="ECO:0000256" key="5">
    <source>
        <dbReference type="ARBA" id="ARBA00022741"/>
    </source>
</evidence>
<evidence type="ECO:0000313" key="11">
    <source>
        <dbReference type="EMBL" id="SPT53948.1"/>
    </source>
</evidence>
<dbReference type="PANTHER" id="PTHR42771">
    <property type="entry name" value="IRON(3+)-HYDROXAMATE IMPORT ATP-BINDING PROTEIN FHUC"/>
    <property type="match status" value="1"/>
</dbReference>
<dbReference type="EC" id="3.6.3.34" evidence="11"/>
<keyword evidence="8" id="KW-0406">Ion transport</keyword>
<keyword evidence="2" id="KW-0813">Transport</keyword>
<name>A0ABY1VQ68_9ACTO</name>
<evidence type="ECO:0000256" key="1">
    <source>
        <dbReference type="ARBA" id="ARBA00004202"/>
    </source>
</evidence>
<dbReference type="Pfam" id="PF00005">
    <property type="entry name" value="ABC_tran"/>
    <property type="match status" value="1"/>
</dbReference>
<organism evidence="11 12">
    <name type="scientific">Actinomyces bovis</name>
    <dbReference type="NCBI Taxonomy" id="1658"/>
    <lineage>
        <taxon>Bacteria</taxon>
        <taxon>Bacillati</taxon>
        <taxon>Actinomycetota</taxon>
        <taxon>Actinomycetes</taxon>
        <taxon>Actinomycetales</taxon>
        <taxon>Actinomycetaceae</taxon>
        <taxon>Actinomyces</taxon>
    </lineage>
</organism>
<evidence type="ECO:0000259" key="10">
    <source>
        <dbReference type="PROSITE" id="PS50893"/>
    </source>
</evidence>
<dbReference type="InterPro" id="IPR003439">
    <property type="entry name" value="ABC_transporter-like_ATP-bd"/>
</dbReference>
<dbReference type="EMBL" id="UAPQ01000008">
    <property type="protein sequence ID" value="SPT53948.1"/>
    <property type="molecule type" value="Genomic_DNA"/>
</dbReference>
<evidence type="ECO:0000256" key="4">
    <source>
        <dbReference type="ARBA" id="ARBA00022496"/>
    </source>
</evidence>